<keyword evidence="1" id="KW-0732">Signal</keyword>
<dbReference type="AlphaFoldDB" id="A0A142C1I9"/>
<organism evidence="2">
    <name type="scientific">Conus betulinus</name>
    <name type="common">Beech cone</name>
    <dbReference type="NCBI Taxonomy" id="89764"/>
    <lineage>
        <taxon>Eukaryota</taxon>
        <taxon>Metazoa</taxon>
        <taxon>Spiralia</taxon>
        <taxon>Lophotrochozoa</taxon>
        <taxon>Mollusca</taxon>
        <taxon>Gastropoda</taxon>
        <taxon>Caenogastropoda</taxon>
        <taxon>Neogastropoda</taxon>
        <taxon>Conoidea</taxon>
        <taxon>Conidae</taxon>
        <taxon>Conus</taxon>
        <taxon>Dendroconus</taxon>
    </lineage>
</organism>
<accession>A0A142C1I9</accession>
<evidence type="ECO:0000256" key="1">
    <source>
        <dbReference type="SAM" id="SignalP"/>
    </source>
</evidence>
<evidence type="ECO:0000313" key="2">
    <source>
        <dbReference type="EMBL" id="AMP44690.1"/>
    </source>
</evidence>
<name>A0A142C1I9_CONBE</name>
<proteinExistence type="evidence at transcript level"/>
<dbReference type="EMBL" id="KU563942">
    <property type="protein sequence ID" value="AMP44690.1"/>
    <property type="molecule type" value="mRNA"/>
</dbReference>
<feature type="chain" id="PRO_5007493355" evidence="1">
    <location>
        <begin position="17"/>
        <end position="115"/>
    </location>
</feature>
<feature type="signal peptide" evidence="1">
    <location>
        <begin position="1"/>
        <end position="16"/>
    </location>
</feature>
<protein>
    <submittedName>
        <fullName evidence="2">Conotoxin</fullName>
    </submittedName>
</protein>
<reference evidence="2" key="1">
    <citation type="submission" date="2015-12" db="EMBL/GenBank/DDBJ databases">
        <title>High throughput identification of novel conotoxins from the Chinese tubular cone snail Conus betulinus by multitranscriptome sequencing.</title>
        <authorList>
            <person name="Ruan Z."/>
            <person name="Peng C."/>
            <person name="Shi Q."/>
            <person name="Yao G."/>
            <person name="Gao B.-M."/>
        </authorList>
    </citation>
    <scope>NUCLEOTIDE SEQUENCE</scope>
</reference>
<sequence length="115" mass="12220">MKVVVVLLAVLVAASAAPQKRFFIEDIKNWIHQLQAVFNQAKDKFNELTSGLGVHFDRIVDLLIDQIDSGMTEAACIKVCESSATKILGDASSMAGTVCAPVCTAALAKLEEVAG</sequence>